<comment type="caution">
    <text evidence="2">The sequence shown here is derived from an EMBL/GenBank/DDBJ whole genome shotgun (WGS) entry which is preliminary data.</text>
</comment>
<dbReference type="EMBL" id="LZYB01000006">
    <property type="protein sequence ID" value="OBV10515.1"/>
    <property type="molecule type" value="Genomic_DNA"/>
</dbReference>
<dbReference type="Proteomes" id="UP000092484">
    <property type="component" value="Unassembled WGS sequence"/>
</dbReference>
<accession>A0A1A7BH26</accession>
<sequence length="489" mass="52905">MLVDRCAENGRSRALAFRVCDGRSADRDQPAAGVGEAGNAGTPDKVRRPARFDDHVDRTIAACRRRCAKVERLALFRLAPGRKGVGEVIEADVPAIDEGGCDISVIGTAGLRLEHKPATLERFLGREGVPARSGCRSQTECRRLCVGDDADIGSRGIRHRDIGGIDTSAIGAGTNMHQAVLTAARFGKGGGITVGRNPGCFSAEIEQAIIGQDGTGRGITRTVPGCAHVDRFDIGRDRFDIGLGCGRCTGRHGQGPVIGAGHRGRAIGVLFQTRFLMETAEQVGNRPCAEGVTFARCRGAGGYRRRDDGKRAIIDRRCRNLGQRSRDILPDRVFDIGKSNSLTGIIGGRGARRDRDITRIDQQNLSRRDDFGFHALDAEIDDHFVFVLFAGFALENGSARGVDHTGDRRSGAARHHSGLEGFAFGKGEFIGKHGSRYCRAFNSLGHGRHSNRHGNSRRAKDKRSALCVKNHDFSPIHAIRKRKALPNDP</sequence>
<protein>
    <submittedName>
        <fullName evidence="2">Uncharacterized protein</fullName>
    </submittedName>
</protein>
<organism evidence="2 3">
    <name type="scientific">Erythrobacter dokdonensis DSW-74</name>
    <dbReference type="NCBI Taxonomy" id="1300349"/>
    <lineage>
        <taxon>Bacteria</taxon>
        <taxon>Pseudomonadati</taxon>
        <taxon>Pseudomonadota</taxon>
        <taxon>Alphaproteobacteria</taxon>
        <taxon>Sphingomonadales</taxon>
        <taxon>Erythrobacteraceae</taxon>
        <taxon>Erythrobacter/Porphyrobacter group</taxon>
        <taxon>Erythrobacter</taxon>
    </lineage>
</organism>
<reference evidence="2 3" key="1">
    <citation type="submission" date="2016-06" db="EMBL/GenBank/DDBJ databases">
        <title>Genome sequence of Porphyrobacter dokdonensis DSW-74.</title>
        <authorList>
            <person name="Kim J.F."/>
            <person name="Song J.Y."/>
        </authorList>
    </citation>
    <scope>NUCLEOTIDE SEQUENCE [LARGE SCALE GENOMIC DNA]</scope>
    <source>
        <strain evidence="2 3">DSW-74</strain>
    </source>
</reference>
<evidence type="ECO:0000313" key="3">
    <source>
        <dbReference type="Proteomes" id="UP000092484"/>
    </source>
</evidence>
<keyword evidence="3" id="KW-1185">Reference proteome</keyword>
<evidence type="ECO:0000256" key="1">
    <source>
        <dbReference type="SAM" id="MobiDB-lite"/>
    </source>
</evidence>
<dbReference type="AlphaFoldDB" id="A0A1A7BH26"/>
<gene>
    <name evidence="2" type="ORF">I603_2477</name>
</gene>
<feature type="region of interest" description="Disordered" evidence="1">
    <location>
        <begin position="25"/>
        <end position="49"/>
    </location>
</feature>
<proteinExistence type="predicted"/>
<feature type="compositionally biased region" description="Basic residues" evidence="1">
    <location>
        <begin position="446"/>
        <end position="461"/>
    </location>
</feature>
<name>A0A1A7BH26_9SPHN</name>
<evidence type="ECO:0000313" key="2">
    <source>
        <dbReference type="EMBL" id="OBV10515.1"/>
    </source>
</evidence>
<feature type="region of interest" description="Disordered" evidence="1">
    <location>
        <begin position="443"/>
        <end position="462"/>
    </location>
</feature>